<keyword evidence="3" id="KW-1185">Reference proteome</keyword>
<dbReference type="Proteomes" id="UP000318801">
    <property type="component" value="Unassembled WGS sequence"/>
</dbReference>
<accession>A0A506UB00</accession>
<evidence type="ECO:0000313" key="2">
    <source>
        <dbReference type="EMBL" id="TPW31100.1"/>
    </source>
</evidence>
<dbReference type="GO" id="GO:0008236">
    <property type="term" value="F:serine-type peptidase activity"/>
    <property type="evidence" value="ECO:0007669"/>
    <property type="project" value="InterPro"/>
</dbReference>
<evidence type="ECO:0000259" key="1">
    <source>
        <dbReference type="Pfam" id="PF00326"/>
    </source>
</evidence>
<dbReference type="InterPro" id="IPR001375">
    <property type="entry name" value="Peptidase_S9_cat"/>
</dbReference>
<dbReference type="InterPro" id="IPR029058">
    <property type="entry name" value="AB_hydrolase_fold"/>
</dbReference>
<feature type="domain" description="Peptidase S9 prolyl oligopeptidase catalytic" evidence="1">
    <location>
        <begin position="132"/>
        <end position="252"/>
    </location>
</feature>
<organism evidence="2 3">
    <name type="scientific">Martelella alba</name>
    <dbReference type="NCBI Taxonomy" id="2590451"/>
    <lineage>
        <taxon>Bacteria</taxon>
        <taxon>Pseudomonadati</taxon>
        <taxon>Pseudomonadota</taxon>
        <taxon>Alphaproteobacteria</taxon>
        <taxon>Hyphomicrobiales</taxon>
        <taxon>Aurantimonadaceae</taxon>
        <taxon>Martelella</taxon>
    </lineage>
</organism>
<dbReference type="EMBL" id="VHLG01000004">
    <property type="protein sequence ID" value="TPW31100.1"/>
    <property type="molecule type" value="Genomic_DNA"/>
</dbReference>
<protein>
    <submittedName>
        <fullName evidence="2">Pectin acetylesterase</fullName>
    </submittedName>
</protein>
<dbReference type="SUPFAM" id="SSF53474">
    <property type="entry name" value="alpha/beta-Hydrolases"/>
    <property type="match status" value="1"/>
</dbReference>
<proteinExistence type="predicted"/>
<name>A0A506UB00_9HYPH</name>
<gene>
    <name evidence="2" type="ORF">FJU08_10635</name>
</gene>
<dbReference type="Pfam" id="PF00326">
    <property type="entry name" value="Peptidase_S9"/>
    <property type="match status" value="1"/>
</dbReference>
<dbReference type="Gene3D" id="3.40.50.1820">
    <property type="entry name" value="alpha/beta hydrolase"/>
    <property type="match status" value="1"/>
</dbReference>
<sequence length="275" mass="29664">MSETVNSLPEIPPQPVVTILSEGVENRIAGIWPDRQFATVSRAELHSFPVERPLARAIVYGGGGYTKLVYDKEGTDVALWLAANRIEAHILIHRLPGQDDGQGGVNAKDIALGDGFSALDHLVKAEPGLPLFHVGLSSGGHLAGVMACQDHTLKAAGAIIAYAPLNANHRDHKFPPGKPDYPPAEKQAFYDDWPIGIAGEPHGWPKTPVFLAYALNDRSVPLQHALNFLTTATQAELPVDAHVFGEAPHGFALRALDGTQAAWPVLALDWMKRKI</sequence>
<dbReference type="OrthoDB" id="7840506at2"/>
<dbReference type="RefSeq" id="WP_141148971.1">
    <property type="nucleotide sequence ID" value="NZ_VHLG01000004.1"/>
</dbReference>
<reference evidence="2 3" key="1">
    <citation type="submission" date="2019-06" db="EMBL/GenBank/DDBJ databases">
        <authorList>
            <person name="Li M."/>
        </authorList>
    </citation>
    <scope>NUCLEOTIDE SEQUENCE [LARGE SCALE GENOMIC DNA]</scope>
    <source>
        <strain evidence="2 3">BGMRC2036</strain>
    </source>
</reference>
<dbReference type="GO" id="GO:0006508">
    <property type="term" value="P:proteolysis"/>
    <property type="evidence" value="ECO:0007669"/>
    <property type="project" value="InterPro"/>
</dbReference>
<evidence type="ECO:0000313" key="3">
    <source>
        <dbReference type="Proteomes" id="UP000318801"/>
    </source>
</evidence>
<comment type="caution">
    <text evidence="2">The sequence shown here is derived from an EMBL/GenBank/DDBJ whole genome shotgun (WGS) entry which is preliminary data.</text>
</comment>
<dbReference type="AlphaFoldDB" id="A0A506UB00"/>